<evidence type="ECO:0000256" key="2">
    <source>
        <dbReference type="ARBA" id="ARBA00022679"/>
    </source>
</evidence>
<dbReference type="Pfam" id="PF01596">
    <property type="entry name" value="Methyltransf_3"/>
    <property type="match status" value="1"/>
</dbReference>
<evidence type="ECO:0000313" key="4">
    <source>
        <dbReference type="EMBL" id="OKH27586.1"/>
    </source>
</evidence>
<dbReference type="Gene3D" id="3.40.50.150">
    <property type="entry name" value="Vaccinia Virus protein VP39"/>
    <property type="match status" value="1"/>
</dbReference>
<dbReference type="SUPFAM" id="SSF53335">
    <property type="entry name" value="S-adenosyl-L-methionine-dependent methyltransferases"/>
    <property type="match status" value="1"/>
</dbReference>
<evidence type="ECO:0000256" key="3">
    <source>
        <dbReference type="ARBA" id="ARBA00022691"/>
    </source>
</evidence>
<dbReference type="InterPro" id="IPR029063">
    <property type="entry name" value="SAM-dependent_MTases_sf"/>
</dbReference>
<keyword evidence="2 4" id="KW-0808">Transferase</keyword>
<keyword evidence="1 4" id="KW-0489">Methyltransferase</keyword>
<protein>
    <submittedName>
        <fullName evidence="4">SAM-dependent methyltransferase</fullName>
    </submittedName>
</protein>
<dbReference type="PANTHER" id="PTHR10509">
    <property type="entry name" value="O-METHYLTRANSFERASE-RELATED"/>
    <property type="match status" value="1"/>
</dbReference>
<sequence>MSTKTPVLNDAAEQLQPHLYNYLLSVSLQEPEILTQLRQETAQHPEGDMQVSPDQGQFMAFLVQLMLAKKVLEIGTFTGYSTVWIALALPNDGTVITCDVSQEDTEIARRYWQAAGVLHKIDLRLAPALKTLNQLLSDGQAETFDFVFIDADKVEYRDYYEKSLKLIRRGGLIAIDNVFWCGRVIDPDFDDDECTIAIRDLNQFLHHDPRVVISLIAIADGLTLAIKR</sequence>
<dbReference type="AlphaFoldDB" id="A0A1U7HVM9"/>
<gene>
    <name evidence="4" type="ORF">NIES1031_06535</name>
</gene>
<accession>A0A1U7HVM9</accession>
<name>A0A1U7HVM9_9CHRO</name>
<keyword evidence="5" id="KW-1185">Reference proteome</keyword>
<dbReference type="InterPro" id="IPR050362">
    <property type="entry name" value="Cation-dep_OMT"/>
</dbReference>
<dbReference type="RefSeq" id="WP_073548688.1">
    <property type="nucleotide sequence ID" value="NZ_CAWMVK010000039.1"/>
</dbReference>
<dbReference type="GO" id="GO:0032259">
    <property type="term" value="P:methylation"/>
    <property type="evidence" value="ECO:0007669"/>
    <property type="project" value="UniProtKB-KW"/>
</dbReference>
<proteinExistence type="predicted"/>
<reference evidence="4 5" key="1">
    <citation type="submission" date="2016-11" db="EMBL/GenBank/DDBJ databases">
        <title>Draft Genome Sequences of Nine Cyanobacterial Strains from Diverse Habitats.</title>
        <authorList>
            <person name="Zhu T."/>
            <person name="Hou S."/>
            <person name="Lu X."/>
            <person name="Hess W.R."/>
        </authorList>
    </citation>
    <scope>NUCLEOTIDE SEQUENCE [LARGE SCALE GENOMIC DNA]</scope>
    <source>
        <strain evidence="4 5">5.2 s.c.1</strain>
    </source>
</reference>
<dbReference type="PANTHER" id="PTHR10509:SF14">
    <property type="entry name" value="CAFFEOYL-COA O-METHYLTRANSFERASE 3-RELATED"/>
    <property type="match status" value="1"/>
</dbReference>
<evidence type="ECO:0000313" key="5">
    <source>
        <dbReference type="Proteomes" id="UP000185984"/>
    </source>
</evidence>
<dbReference type="CDD" id="cd02440">
    <property type="entry name" value="AdoMet_MTases"/>
    <property type="match status" value="1"/>
</dbReference>
<comment type="caution">
    <text evidence="4">The sequence shown here is derived from an EMBL/GenBank/DDBJ whole genome shotgun (WGS) entry which is preliminary data.</text>
</comment>
<dbReference type="GO" id="GO:0008171">
    <property type="term" value="F:O-methyltransferase activity"/>
    <property type="evidence" value="ECO:0007669"/>
    <property type="project" value="InterPro"/>
</dbReference>
<organism evidence="4 5">
    <name type="scientific">Chroogloeocystis siderophila 5.2 s.c.1</name>
    <dbReference type="NCBI Taxonomy" id="247279"/>
    <lineage>
        <taxon>Bacteria</taxon>
        <taxon>Bacillati</taxon>
        <taxon>Cyanobacteriota</taxon>
        <taxon>Cyanophyceae</taxon>
        <taxon>Oscillatoriophycideae</taxon>
        <taxon>Chroococcales</taxon>
        <taxon>Chroococcaceae</taxon>
        <taxon>Chroogloeocystis</taxon>
    </lineage>
</organism>
<dbReference type="GO" id="GO:0008757">
    <property type="term" value="F:S-adenosylmethionine-dependent methyltransferase activity"/>
    <property type="evidence" value="ECO:0007669"/>
    <property type="project" value="TreeGrafter"/>
</dbReference>
<evidence type="ECO:0000256" key="1">
    <source>
        <dbReference type="ARBA" id="ARBA00022603"/>
    </source>
</evidence>
<dbReference type="OrthoDB" id="9799672at2"/>
<dbReference type="Proteomes" id="UP000185984">
    <property type="component" value="Unassembled WGS sequence"/>
</dbReference>
<dbReference type="STRING" id="247279.NIES1031_06535"/>
<dbReference type="EMBL" id="MRCC01000005">
    <property type="protein sequence ID" value="OKH27586.1"/>
    <property type="molecule type" value="Genomic_DNA"/>
</dbReference>
<dbReference type="PROSITE" id="PS51682">
    <property type="entry name" value="SAM_OMT_I"/>
    <property type="match status" value="1"/>
</dbReference>
<keyword evidence="3" id="KW-0949">S-adenosyl-L-methionine</keyword>
<dbReference type="InterPro" id="IPR002935">
    <property type="entry name" value="SAM_O-MeTrfase"/>
</dbReference>